<evidence type="ECO:0000313" key="2">
    <source>
        <dbReference type="Proteomes" id="UP000199226"/>
    </source>
</evidence>
<organism evidence="1 2">
    <name type="scientific">Daejeonella rubra</name>
    <dbReference type="NCBI Taxonomy" id="990371"/>
    <lineage>
        <taxon>Bacteria</taxon>
        <taxon>Pseudomonadati</taxon>
        <taxon>Bacteroidota</taxon>
        <taxon>Sphingobacteriia</taxon>
        <taxon>Sphingobacteriales</taxon>
        <taxon>Sphingobacteriaceae</taxon>
        <taxon>Daejeonella</taxon>
    </lineage>
</organism>
<dbReference type="Proteomes" id="UP000199226">
    <property type="component" value="Unassembled WGS sequence"/>
</dbReference>
<reference evidence="2" key="1">
    <citation type="submission" date="2016-10" db="EMBL/GenBank/DDBJ databases">
        <authorList>
            <person name="Varghese N."/>
            <person name="Submissions S."/>
        </authorList>
    </citation>
    <scope>NUCLEOTIDE SEQUENCE [LARGE SCALE GENOMIC DNA]</scope>
    <source>
        <strain evidence="2">DSM 24536</strain>
    </source>
</reference>
<protein>
    <submittedName>
        <fullName evidence="1">Uncharacterized protein</fullName>
    </submittedName>
</protein>
<proteinExistence type="predicted"/>
<name>A0A1G9Z3D7_9SPHI</name>
<keyword evidence="2" id="KW-1185">Reference proteome</keyword>
<gene>
    <name evidence="1" type="ORF">SAMN05421813_1517</name>
</gene>
<evidence type="ECO:0000313" key="1">
    <source>
        <dbReference type="EMBL" id="SDN15196.1"/>
    </source>
</evidence>
<dbReference type="AlphaFoldDB" id="A0A1G9Z3D7"/>
<dbReference type="EMBL" id="FNHH01000051">
    <property type="protein sequence ID" value="SDN15196.1"/>
    <property type="molecule type" value="Genomic_DNA"/>
</dbReference>
<dbReference type="STRING" id="990371.SAMN05421813_1517"/>
<accession>A0A1G9Z3D7</accession>
<sequence>MNSLFKPMNNLFSGKISTCGIPIGTNKINTDFTTTIFISLNNRI</sequence>